<dbReference type="AlphaFoldDB" id="A0A397UKB7"/>
<feature type="region of interest" description="Disordered" evidence="1">
    <location>
        <begin position="1"/>
        <end position="43"/>
    </location>
</feature>
<keyword evidence="3" id="KW-1185">Reference proteome</keyword>
<accession>A0A397UKB7</accession>
<evidence type="ECO:0000313" key="2">
    <source>
        <dbReference type="EMBL" id="RIB09678.1"/>
    </source>
</evidence>
<dbReference type="OrthoDB" id="2485845at2759"/>
<sequence>MTEDMEIDEQSDMQSETHETEVDERRNEQMSYSGAVKKSMPQRRERKFKEIDMQWADHVMEKLVRSMKNPFDEEKWHYEQIIEALKNKELLCKFITHKLYTIPTRHEMPKAIQLKFNYQDRSFFRTFTRNTKIMPAYQIEFEAMFDKAIQNYKGKHNITVTNREIRNQINSKI</sequence>
<feature type="compositionally biased region" description="Acidic residues" evidence="1">
    <location>
        <begin position="1"/>
        <end position="11"/>
    </location>
</feature>
<comment type="caution">
    <text evidence="2">The sequence shown here is derived from an EMBL/GenBank/DDBJ whole genome shotgun (WGS) entry which is preliminary data.</text>
</comment>
<dbReference type="EMBL" id="QKWP01001339">
    <property type="protein sequence ID" value="RIB09678.1"/>
    <property type="molecule type" value="Genomic_DNA"/>
</dbReference>
<protein>
    <submittedName>
        <fullName evidence="2">Uncharacterized protein</fullName>
    </submittedName>
</protein>
<feature type="compositionally biased region" description="Basic and acidic residues" evidence="1">
    <location>
        <begin position="15"/>
        <end position="28"/>
    </location>
</feature>
<organism evidence="2 3">
    <name type="scientific">Gigaspora rosea</name>
    <dbReference type="NCBI Taxonomy" id="44941"/>
    <lineage>
        <taxon>Eukaryota</taxon>
        <taxon>Fungi</taxon>
        <taxon>Fungi incertae sedis</taxon>
        <taxon>Mucoromycota</taxon>
        <taxon>Glomeromycotina</taxon>
        <taxon>Glomeromycetes</taxon>
        <taxon>Diversisporales</taxon>
        <taxon>Gigasporaceae</taxon>
        <taxon>Gigaspora</taxon>
    </lineage>
</organism>
<dbReference type="Proteomes" id="UP000266673">
    <property type="component" value="Unassembled WGS sequence"/>
</dbReference>
<evidence type="ECO:0000313" key="3">
    <source>
        <dbReference type="Proteomes" id="UP000266673"/>
    </source>
</evidence>
<proteinExistence type="predicted"/>
<evidence type="ECO:0000256" key="1">
    <source>
        <dbReference type="SAM" id="MobiDB-lite"/>
    </source>
</evidence>
<gene>
    <name evidence="2" type="ORF">C2G38_2044118</name>
</gene>
<name>A0A397UKB7_9GLOM</name>
<reference evidence="2 3" key="1">
    <citation type="submission" date="2018-06" db="EMBL/GenBank/DDBJ databases">
        <title>Comparative genomics reveals the genomic features of Rhizophagus irregularis, R. cerebriforme, R. diaphanum and Gigaspora rosea, and their symbiotic lifestyle signature.</title>
        <authorList>
            <person name="Morin E."/>
            <person name="San Clemente H."/>
            <person name="Chen E.C.H."/>
            <person name="De La Providencia I."/>
            <person name="Hainaut M."/>
            <person name="Kuo A."/>
            <person name="Kohler A."/>
            <person name="Murat C."/>
            <person name="Tang N."/>
            <person name="Roy S."/>
            <person name="Loubradou J."/>
            <person name="Henrissat B."/>
            <person name="Grigoriev I.V."/>
            <person name="Corradi N."/>
            <person name="Roux C."/>
            <person name="Martin F.M."/>
        </authorList>
    </citation>
    <scope>NUCLEOTIDE SEQUENCE [LARGE SCALE GENOMIC DNA]</scope>
    <source>
        <strain evidence="2 3">DAOM 194757</strain>
    </source>
</reference>